<evidence type="ECO:0000256" key="2">
    <source>
        <dbReference type="ARBA" id="ARBA00008520"/>
    </source>
</evidence>
<dbReference type="PANTHER" id="PTHR43649">
    <property type="entry name" value="ARABINOSE-BINDING PROTEIN-RELATED"/>
    <property type="match status" value="1"/>
</dbReference>
<reference evidence="4" key="2">
    <citation type="submission" date="2023-01" db="EMBL/GenBank/DDBJ databases">
        <title>Draft genome sequence of Devosia yakushimensis strain NBRC 103855.</title>
        <authorList>
            <person name="Sun Q."/>
            <person name="Mori K."/>
        </authorList>
    </citation>
    <scope>NUCLEOTIDE SEQUENCE</scope>
    <source>
        <strain evidence="4">NBRC 103855</strain>
    </source>
</reference>
<dbReference type="InterPro" id="IPR050490">
    <property type="entry name" value="Bact_solute-bd_prot1"/>
</dbReference>
<accession>A0ABQ5UDE0</accession>
<dbReference type="Pfam" id="PF13416">
    <property type="entry name" value="SBP_bac_8"/>
    <property type="match status" value="1"/>
</dbReference>
<evidence type="ECO:0008006" key="6">
    <source>
        <dbReference type="Google" id="ProtNLM"/>
    </source>
</evidence>
<dbReference type="Proteomes" id="UP001161406">
    <property type="component" value="Unassembled WGS sequence"/>
</dbReference>
<sequence length="421" mass="45234">MALLGATTAGTLLGGRAFGQQTTLDIFGHRVHQNAATTGNGGDLIGPFTTQTGIGVNWTVLGDNNAIHERLLREVSLSSGGIDVGYMLNRYATPQNLSLFEPLDEFMAEKPVEAFDDFSPGLLAPVQHEGKLYGLPVRHATNTVVYNEKILEERGIAVPTTFEEFLAAARQGTFKRDNGQDVFGLAFSGMQLSFFVSMARAYGGDYMTADGKITANEEPIIRALTALAELYAEGVIPRGFTADSGDDSTVLSNQGRALFTLSNYAGLVRRNSPEESGEYAGSFKPLHLPMAADFQAAGPYAGTIEFWSIMIPRNGTKKQAAYDLIHTLTTPDAQVAMALNGNGPTRWSVYARPEIQQLLPFADHEAAALASARPHLPAFNEVARVQDIFLEESQAAVLGHKAPEQAMADAVRRAEPLVGAG</sequence>
<comment type="caution">
    <text evidence="4">The sequence shown here is derived from an EMBL/GenBank/DDBJ whole genome shotgun (WGS) entry which is preliminary data.</text>
</comment>
<keyword evidence="5" id="KW-1185">Reference proteome</keyword>
<name>A0ABQ5UDE0_9HYPH</name>
<keyword evidence="3" id="KW-0574">Periplasm</keyword>
<reference evidence="4" key="1">
    <citation type="journal article" date="2014" name="Int. J. Syst. Evol. Microbiol.">
        <title>Complete genome of a new Firmicutes species belonging to the dominant human colonic microbiota ('Ruminococcus bicirculans') reveals two chromosomes and a selective capacity to utilize plant glucans.</title>
        <authorList>
            <consortium name="NISC Comparative Sequencing Program"/>
            <person name="Wegmann U."/>
            <person name="Louis P."/>
            <person name="Goesmann A."/>
            <person name="Henrissat B."/>
            <person name="Duncan S.H."/>
            <person name="Flint H.J."/>
        </authorList>
    </citation>
    <scope>NUCLEOTIDE SEQUENCE</scope>
    <source>
        <strain evidence="4">NBRC 103855</strain>
    </source>
</reference>
<dbReference type="Gene3D" id="3.40.190.10">
    <property type="entry name" value="Periplasmic binding protein-like II"/>
    <property type="match status" value="2"/>
</dbReference>
<evidence type="ECO:0000256" key="1">
    <source>
        <dbReference type="ARBA" id="ARBA00004418"/>
    </source>
</evidence>
<organism evidence="4 5">
    <name type="scientific">Devosia yakushimensis</name>
    <dbReference type="NCBI Taxonomy" id="470028"/>
    <lineage>
        <taxon>Bacteria</taxon>
        <taxon>Pseudomonadati</taxon>
        <taxon>Pseudomonadota</taxon>
        <taxon>Alphaproteobacteria</taxon>
        <taxon>Hyphomicrobiales</taxon>
        <taxon>Devosiaceae</taxon>
        <taxon>Devosia</taxon>
    </lineage>
</organism>
<comment type="subcellular location">
    <subcellularLocation>
        <location evidence="1">Periplasm</location>
    </subcellularLocation>
</comment>
<evidence type="ECO:0000256" key="3">
    <source>
        <dbReference type="ARBA" id="ARBA00022764"/>
    </source>
</evidence>
<dbReference type="EMBL" id="BSNG01000001">
    <property type="protein sequence ID" value="GLQ09869.1"/>
    <property type="molecule type" value="Genomic_DNA"/>
</dbReference>
<gene>
    <name evidence="4" type="ORF">GCM10007913_18010</name>
</gene>
<dbReference type="InterPro" id="IPR006059">
    <property type="entry name" value="SBP"/>
</dbReference>
<evidence type="ECO:0000313" key="4">
    <source>
        <dbReference type="EMBL" id="GLQ09869.1"/>
    </source>
</evidence>
<comment type="similarity">
    <text evidence="2">Belongs to the bacterial solute-binding protein 1 family.</text>
</comment>
<dbReference type="PANTHER" id="PTHR43649:SF12">
    <property type="entry name" value="DIACETYLCHITOBIOSE BINDING PROTEIN DASA"/>
    <property type="match status" value="1"/>
</dbReference>
<evidence type="ECO:0000313" key="5">
    <source>
        <dbReference type="Proteomes" id="UP001161406"/>
    </source>
</evidence>
<proteinExistence type="inferred from homology"/>
<dbReference type="SUPFAM" id="SSF53850">
    <property type="entry name" value="Periplasmic binding protein-like II"/>
    <property type="match status" value="1"/>
</dbReference>
<protein>
    <recommendedName>
        <fullName evidence="6">Extracellular solute-binding protein</fullName>
    </recommendedName>
</protein>